<dbReference type="RefSeq" id="WP_322421775.1">
    <property type="nucleotide sequence ID" value="NZ_JAXQNN010000003.1"/>
</dbReference>
<gene>
    <name evidence="2" type="ORF">UFB30_11210</name>
</gene>
<dbReference type="Proteomes" id="UP001292084">
    <property type="component" value="Unassembled WGS sequence"/>
</dbReference>
<reference evidence="2 3" key="1">
    <citation type="submission" date="2023-12" db="EMBL/GenBank/DDBJ databases">
        <title>Jeotgalibacillus haloalkaliphilus sp. nov., a novel salt-tolerant bacteria, isolated from the estuary of the Fenhe River into the Yellow River.</title>
        <authorList>
            <person name="Li Y."/>
        </authorList>
    </citation>
    <scope>NUCLEOTIDE SEQUENCE [LARGE SCALE GENOMIC DNA]</scope>
    <source>
        <strain evidence="2 3">HH7-29</strain>
    </source>
</reference>
<evidence type="ECO:0000256" key="1">
    <source>
        <dbReference type="SAM" id="MobiDB-lite"/>
    </source>
</evidence>
<feature type="compositionally biased region" description="Basic and acidic residues" evidence="1">
    <location>
        <begin position="10"/>
        <end position="21"/>
    </location>
</feature>
<accession>A0ABU5KNP2</accession>
<keyword evidence="3" id="KW-1185">Reference proteome</keyword>
<organism evidence="2 3">
    <name type="scientific">Jeotgalibacillus haloalkalitolerans</name>
    <dbReference type="NCBI Taxonomy" id="3104292"/>
    <lineage>
        <taxon>Bacteria</taxon>
        <taxon>Bacillati</taxon>
        <taxon>Bacillota</taxon>
        <taxon>Bacilli</taxon>
        <taxon>Bacillales</taxon>
        <taxon>Caryophanaceae</taxon>
        <taxon>Jeotgalibacillus</taxon>
    </lineage>
</organism>
<evidence type="ECO:0000313" key="3">
    <source>
        <dbReference type="Proteomes" id="UP001292084"/>
    </source>
</evidence>
<evidence type="ECO:0000313" key="2">
    <source>
        <dbReference type="EMBL" id="MDZ5712795.1"/>
    </source>
</evidence>
<proteinExistence type="predicted"/>
<name>A0ABU5KNP2_9BACL</name>
<protein>
    <recommendedName>
        <fullName evidence="4">Tetratricopeptide repeat protein</fullName>
    </recommendedName>
</protein>
<feature type="region of interest" description="Disordered" evidence="1">
    <location>
        <begin position="1"/>
        <end position="30"/>
    </location>
</feature>
<sequence>MLKRLFGIKSKKESEPQKIENNESNFNTQVERNLQGKELESQGKLEEAKELYHLNVNEGFEGNHPYDRLAIIYRKEKAFDKENEVLEKAINVFESKVSNERADRQPKLERFKKRLEDVKKKASQ</sequence>
<evidence type="ECO:0008006" key="4">
    <source>
        <dbReference type="Google" id="ProtNLM"/>
    </source>
</evidence>
<dbReference type="EMBL" id="JAXQNN010000003">
    <property type="protein sequence ID" value="MDZ5712795.1"/>
    <property type="molecule type" value="Genomic_DNA"/>
</dbReference>
<comment type="caution">
    <text evidence="2">The sequence shown here is derived from an EMBL/GenBank/DDBJ whole genome shotgun (WGS) entry which is preliminary data.</text>
</comment>